<dbReference type="PANTHER" id="PTHR30469">
    <property type="entry name" value="MULTIDRUG RESISTANCE PROTEIN MDTA"/>
    <property type="match status" value="1"/>
</dbReference>
<sequence length="387" mass="42389">MQNILRTILIAASFSLAACAAKNADAGLKEKKAKLEELKKQQTQLNDEVVKLEAEIIQADPSAKKEEKTKLVLLNTITPQPFTHYIDIQGKIDAVNVAYAAPRNGVGGLVKELFVKKGDHVKKGQILLKLDDALIKKQLDQLQTQLNFAKDLYQRQQNLWKENIGTEVQLISAKNSVDNLQKQISFVKEQQSLTNVTADIEGELDDVNIRVGELFTGVTAAGPQIKIVNTHDMKVVAQIPENYLEKVNVGSKVKVTLPDVNKTINAVVSVAGKLIDANSRSFYVEAKVAADKDLRPNQIALLQIQDYAAASAITVPVNTLQTDEKGKFVIVAVNTNGKLTAHKKAVVIGELYGDKIEIKSGLDKGDQLIVDGFQSLYEGQLLTTDVK</sequence>
<organism evidence="6">
    <name type="scientific">mine drainage metagenome</name>
    <dbReference type="NCBI Taxonomy" id="410659"/>
    <lineage>
        <taxon>unclassified sequences</taxon>
        <taxon>metagenomes</taxon>
        <taxon>ecological metagenomes</taxon>
    </lineage>
</organism>
<dbReference type="Pfam" id="PF25967">
    <property type="entry name" value="RND-MFP_C"/>
    <property type="match status" value="1"/>
</dbReference>
<dbReference type="PROSITE" id="PS51257">
    <property type="entry name" value="PROKAR_LIPOPROTEIN"/>
    <property type="match status" value="1"/>
</dbReference>
<dbReference type="Gene3D" id="2.40.30.170">
    <property type="match status" value="1"/>
</dbReference>
<name>A0A1J5SB28_9ZZZZ</name>
<reference evidence="6" key="1">
    <citation type="submission" date="2016-10" db="EMBL/GenBank/DDBJ databases">
        <title>Sequence of Gallionella enrichment culture.</title>
        <authorList>
            <person name="Poehlein A."/>
            <person name="Muehling M."/>
            <person name="Daniel R."/>
        </authorList>
    </citation>
    <scope>NUCLEOTIDE SEQUENCE</scope>
</reference>
<proteinExistence type="predicted"/>
<protein>
    <submittedName>
        <fullName evidence="6">Multidrug resistance protein MdtA</fullName>
    </submittedName>
</protein>
<dbReference type="Gene3D" id="2.40.50.100">
    <property type="match status" value="1"/>
</dbReference>
<feature type="coiled-coil region" evidence="3">
    <location>
        <begin position="21"/>
        <end position="55"/>
    </location>
</feature>
<evidence type="ECO:0000256" key="3">
    <source>
        <dbReference type="SAM" id="Coils"/>
    </source>
</evidence>
<dbReference type="NCBIfam" id="TIGR01730">
    <property type="entry name" value="RND_mfp"/>
    <property type="match status" value="1"/>
</dbReference>
<dbReference type="Gene3D" id="1.10.287.470">
    <property type="entry name" value="Helix hairpin bin"/>
    <property type="match status" value="1"/>
</dbReference>
<dbReference type="EMBL" id="MLJW01000050">
    <property type="protein sequence ID" value="OIR05402.1"/>
    <property type="molecule type" value="Genomic_DNA"/>
</dbReference>
<dbReference type="SUPFAM" id="SSF111369">
    <property type="entry name" value="HlyD-like secretion proteins"/>
    <property type="match status" value="1"/>
</dbReference>
<feature type="coiled-coil region" evidence="3">
    <location>
        <begin position="139"/>
        <end position="190"/>
    </location>
</feature>
<dbReference type="InterPro" id="IPR006143">
    <property type="entry name" value="RND_pump_MFP"/>
</dbReference>
<dbReference type="Pfam" id="PF25917">
    <property type="entry name" value="BSH_RND"/>
    <property type="match status" value="1"/>
</dbReference>
<dbReference type="PANTHER" id="PTHR30469:SF15">
    <property type="entry name" value="HLYD FAMILY OF SECRETION PROTEINS"/>
    <property type="match status" value="1"/>
</dbReference>
<dbReference type="InterPro" id="IPR058625">
    <property type="entry name" value="MdtA-like_BSH"/>
</dbReference>
<evidence type="ECO:0000259" key="5">
    <source>
        <dbReference type="Pfam" id="PF25967"/>
    </source>
</evidence>
<evidence type="ECO:0000313" key="6">
    <source>
        <dbReference type="EMBL" id="OIR05402.1"/>
    </source>
</evidence>
<gene>
    <name evidence="6" type="primary">mdtA_17</name>
    <name evidence="6" type="ORF">GALL_124530</name>
</gene>
<feature type="domain" description="Multidrug resistance protein MdtA-like barrel-sandwich hybrid" evidence="4">
    <location>
        <begin position="105"/>
        <end position="216"/>
    </location>
</feature>
<dbReference type="InterPro" id="IPR058627">
    <property type="entry name" value="MdtA-like_C"/>
</dbReference>
<keyword evidence="3" id="KW-0175">Coiled coil</keyword>
<comment type="subcellular location">
    <subcellularLocation>
        <location evidence="1">Cell envelope</location>
    </subcellularLocation>
</comment>
<evidence type="ECO:0000259" key="4">
    <source>
        <dbReference type="Pfam" id="PF25917"/>
    </source>
</evidence>
<evidence type="ECO:0000256" key="1">
    <source>
        <dbReference type="ARBA" id="ARBA00004196"/>
    </source>
</evidence>
<dbReference type="GO" id="GO:1990281">
    <property type="term" value="C:efflux pump complex"/>
    <property type="evidence" value="ECO:0007669"/>
    <property type="project" value="TreeGrafter"/>
</dbReference>
<evidence type="ECO:0000256" key="2">
    <source>
        <dbReference type="ARBA" id="ARBA00022448"/>
    </source>
</evidence>
<feature type="domain" description="Multidrug resistance protein MdtA-like C-terminal permuted SH3" evidence="5">
    <location>
        <begin position="312"/>
        <end position="374"/>
    </location>
</feature>
<dbReference type="GO" id="GO:0015562">
    <property type="term" value="F:efflux transmembrane transporter activity"/>
    <property type="evidence" value="ECO:0007669"/>
    <property type="project" value="TreeGrafter"/>
</dbReference>
<accession>A0A1J5SB28</accession>
<dbReference type="AlphaFoldDB" id="A0A1J5SB28"/>
<keyword evidence="2" id="KW-0813">Transport</keyword>
<dbReference type="Gene3D" id="2.40.420.20">
    <property type="match status" value="1"/>
</dbReference>
<comment type="caution">
    <text evidence="6">The sequence shown here is derived from an EMBL/GenBank/DDBJ whole genome shotgun (WGS) entry which is preliminary data.</text>
</comment>